<name>A0A222VT78_9PSEU</name>
<dbReference type="AlphaFoldDB" id="A0A222VT78"/>
<dbReference type="SUPFAM" id="SSF55781">
    <property type="entry name" value="GAF domain-like"/>
    <property type="match status" value="1"/>
</dbReference>
<gene>
    <name evidence="2" type="ORF">SAMN05421630_112198</name>
</gene>
<accession>A0A222VT78</accession>
<reference evidence="2 3" key="1">
    <citation type="submission" date="2016-10" db="EMBL/GenBank/DDBJ databases">
        <authorList>
            <person name="de Groot N.N."/>
        </authorList>
    </citation>
    <scope>NUCLEOTIDE SEQUENCE [LARGE SCALE GENOMIC DNA]</scope>
    <source>
        <strain evidence="2 3">CGMCC 4.5506</strain>
    </source>
</reference>
<dbReference type="InterPro" id="IPR025736">
    <property type="entry name" value="PucR_C-HTH_dom"/>
</dbReference>
<comment type="similarity">
    <text evidence="1">Belongs to the CdaR family.</text>
</comment>
<dbReference type="STRING" id="530584.SAMN05421630_112198"/>
<dbReference type="OrthoDB" id="8026818at2"/>
<dbReference type="InterPro" id="IPR051448">
    <property type="entry name" value="CdaR-like_regulators"/>
</dbReference>
<dbReference type="PANTHER" id="PTHR33744">
    <property type="entry name" value="CARBOHYDRATE DIACID REGULATOR"/>
    <property type="match status" value="1"/>
</dbReference>
<dbReference type="SMART" id="SM00065">
    <property type="entry name" value="GAF"/>
    <property type="match status" value="1"/>
</dbReference>
<evidence type="ECO:0000313" key="3">
    <source>
        <dbReference type="Proteomes" id="UP000199494"/>
    </source>
</evidence>
<organism evidence="2 3">
    <name type="scientific">Prauserella marina</name>
    <dbReference type="NCBI Taxonomy" id="530584"/>
    <lineage>
        <taxon>Bacteria</taxon>
        <taxon>Bacillati</taxon>
        <taxon>Actinomycetota</taxon>
        <taxon>Actinomycetes</taxon>
        <taxon>Pseudonocardiales</taxon>
        <taxon>Pseudonocardiaceae</taxon>
        <taxon>Prauserella</taxon>
    </lineage>
</organism>
<proteinExistence type="inferred from homology"/>
<evidence type="ECO:0000256" key="1">
    <source>
        <dbReference type="ARBA" id="ARBA00006754"/>
    </source>
</evidence>
<dbReference type="Pfam" id="PF13556">
    <property type="entry name" value="HTH_30"/>
    <property type="match status" value="1"/>
</dbReference>
<dbReference type="Gene3D" id="3.30.450.40">
    <property type="match status" value="1"/>
</dbReference>
<dbReference type="RefSeq" id="WP_091809817.1">
    <property type="nucleotide sequence ID" value="NZ_CP016353.1"/>
</dbReference>
<dbReference type="Pfam" id="PF17853">
    <property type="entry name" value="GGDEF_2"/>
    <property type="match status" value="1"/>
</dbReference>
<keyword evidence="3" id="KW-1185">Reference proteome</keyword>
<dbReference type="InterPro" id="IPR003018">
    <property type="entry name" value="GAF"/>
</dbReference>
<dbReference type="InterPro" id="IPR041522">
    <property type="entry name" value="CdaR_GGDEF"/>
</dbReference>
<dbReference type="Proteomes" id="UP000199494">
    <property type="component" value="Unassembled WGS sequence"/>
</dbReference>
<protein>
    <submittedName>
        <fullName evidence="2">Sugar diacid utilization regulator</fullName>
    </submittedName>
</protein>
<sequence length="554" mass="60163">MALEGLLRRLLSASAVSAAAQAAVDTVRDVLPAEISWSGVVSGDDIRLAAYGGLRTAEMPALWHLAVGQGIGGRVAKERRTIAVRDYRRDPRRVPVMKSIIDAEGVRGGACAPLLCGDDVLGVLYAADRRPRDWTDSELRLLTDIGRDTGVALAQIRERHLHRERCETAERAAHAGTRAVEVLGAIAMSLVRTEDLSAGIGVLAHHIGMSVALLDPDGRPLYKAPPGDDDSEPVRVEVGVGEEPFGILRVSGTREPERSERELVEVSGYLVTLQLLRERAALRAESRVHSEFLDSLLLGRFTDREDMLARAALLDVALTEPRFVVCISAKNGKDPGGADAAQASTLPTLTRRMFIHVEEKVRRHYPRSMVNPRAGEVVVLLQPDGDDLGLVLKTLREGVIPEEGKGLDLVAGVGRLCLALEDYPDSYAEAVLALDIARRGSKAGEVLAQGDLGLYGLLARAPSRQSLESIVDSALGPLLEADTAGGTDYVRTLHAYLDADRHLERAAADLHVHPNTVRYRLAKAQHMLGVSLRDVNERFLLELALRVQRALERQ</sequence>
<dbReference type="Gene3D" id="1.10.10.2840">
    <property type="entry name" value="PucR C-terminal helix-turn-helix domain"/>
    <property type="match status" value="1"/>
</dbReference>
<dbReference type="InterPro" id="IPR029016">
    <property type="entry name" value="GAF-like_dom_sf"/>
</dbReference>
<dbReference type="KEGG" id="pmad:BAY61_21485"/>
<dbReference type="InterPro" id="IPR042070">
    <property type="entry name" value="PucR_C-HTH_sf"/>
</dbReference>
<dbReference type="Pfam" id="PF13185">
    <property type="entry name" value="GAF_2"/>
    <property type="match status" value="1"/>
</dbReference>
<dbReference type="EMBL" id="FMZE01000012">
    <property type="protein sequence ID" value="SDD79968.1"/>
    <property type="molecule type" value="Genomic_DNA"/>
</dbReference>
<evidence type="ECO:0000313" key="2">
    <source>
        <dbReference type="EMBL" id="SDD79968.1"/>
    </source>
</evidence>
<dbReference type="PANTHER" id="PTHR33744:SF1">
    <property type="entry name" value="DNA-BINDING TRANSCRIPTIONAL ACTIVATOR ADER"/>
    <property type="match status" value="1"/>
</dbReference>